<accession>A0AAN8JNY6</accession>
<evidence type="ECO:0000256" key="1">
    <source>
        <dbReference type="SAM" id="MobiDB-lite"/>
    </source>
</evidence>
<dbReference type="InterPro" id="IPR001623">
    <property type="entry name" value="DnaJ_domain"/>
</dbReference>
<keyword evidence="2" id="KW-0472">Membrane</keyword>
<feature type="compositionally biased region" description="Low complexity" evidence="1">
    <location>
        <begin position="283"/>
        <end position="301"/>
    </location>
</feature>
<feature type="region of interest" description="Disordered" evidence="1">
    <location>
        <begin position="205"/>
        <end position="468"/>
    </location>
</feature>
<dbReference type="PANTHER" id="PTHR44665:SF1">
    <property type="entry name" value="DNAJ HOMOLOG SUBFAMILY C MEMBER 14"/>
    <property type="match status" value="1"/>
</dbReference>
<feature type="compositionally biased region" description="Basic and acidic residues" evidence="1">
    <location>
        <begin position="257"/>
        <end position="273"/>
    </location>
</feature>
<evidence type="ECO:0000256" key="2">
    <source>
        <dbReference type="SAM" id="Phobius"/>
    </source>
</evidence>
<gene>
    <name evidence="4" type="ORF">SNE40_011285</name>
</gene>
<feature type="compositionally biased region" description="Polar residues" evidence="1">
    <location>
        <begin position="228"/>
        <end position="246"/>
    </location>
</feature>
<dbReference type="InterPro" id="IPR036869">
    <property type="entry name" value="J_dom_sf"/>
</dbReference>
<feature type="compositionally biased region" description="Basic and acidic residues" evidence="1">
    <location>
        <begin position="367"/>
        <end position="383"/>
    </location>
</feature>
<name>A0AAN8JNY6_PATCE</name>
<dbReference type="PROSITE" id="PS50076">
    <property type="entry name" value="DNAJ_2"/>
    <property type="match status" value="1"/>
</dbReference>
<feature type="compositionally biased region" description="Low complexity" evidence="1">
    <location>
        <begin position="21"/>
        <end position="31"/>
    </location>
</feature>
<feature type="compositionally biased region" description="Basic residues" evidence="1">
    <location>
        <begin position="828"/>
        <end position="837"/>
    </location>
</feature>
<dbReference type="PRINTS" id="PR00625">
    <property type="entry name" value="JDOMAIN"/>
</dbReference>
<dbReference type="EMBL" id="JAZGQO010000008">
    <property type="protein sequence ID" value="KAK6178775.1"/>
    <property type="molecule type" value="Genomic_DNA"/>
</dbReference>
<keyword evidence="5" id="KW-1185">Reference proteome</keyword>
<sequence>MAEGLDEGRYGGTLPQHGHHSSTTGSSQPGSEIPRASESWTPFSGMPSSPVSPTGLFSWESFNSSAPNSFDNGQIPHYYSNYPNFGLPNIHHSASDNSGFNINDDNSTCRPTNVNSPIQRPIFNQFREEGYEMYAEAIKQLQQEAPGASYGHFATTSPTDLLTQSTCVPEPPIDTKDSIKPTYSDIAKSLKSKPMQKGKDDLEIYLPKSKSPTEPSSKTQKSHIKRSANITRSHLTQGRTTTNDGNFGSVVSPDSKYGLDHFEEVDSGSRSDRSSILGGSNESLSYRSRQGSTSSLSSGTSGIEEIHLTKTFSNPTVTLKEAEVKLPDFKDDTNHKAEVKEKSTTSSKEKSEKFFDPRRIFQSQSKDTYKKKLDSKVNEKLKCPDTNTVLNNGKPTTINKPPSVAHKKADYINNDLRDPRKRTNQNTASSQDSDKKSSGDCYIQNGTSDKLKGHGNQRRDAQNIRPKKSTPNFDWEAIDEYVNNVAEKIKNGVKYVFSLLFTLLLYILGVLMYIVFWCVHIIGVVGVKVWNWCSCKFFSNKFSYNQKPAETIKRKIGLEENIDLPSTGEEAMKRLLSCKGKDPYSILGLRADASDEDVKKYYRKQAVLVHPDKNQELGAEESFKILGHAFEMIGEPTKRLQFDAKTKEETDAESAMREFADLLTKLQEKIQEAANLMRCDNCGGKHKRIPINRPWYSARFCDKCNINHSAKEGDVWAETSMLGFLWHYYAIMDGNVYDITEWVACHKDFFKHMQANAHPILYRIATDGNRNHRSQGQSREAELEDFISQLFNKANMTEGAGGAGTPWQQHKSQSAPSSQWNPNSGGGKKSRKKKKRH</sequence>
<feature type="compositionally biased region" description="Polar residues" evidence="1">
    <location>
        <begin position="806"/>
        <end position="823"/>
    </location>
</feature>
<proteinExistence type="predicted"/>
<organism evidence="4 5">
    <name type="scientific">Patella caerulea</name>
    <name type="common">Rayed Mediterranean limpet</name>
    <dbReference type="NCBI Taxonomy" id="87958"/>
    <lineage>
        <taxon>Eukaryota</taxon>
        <taxon>Metazoa</taxon>
        <taxon>Spiralia</taxon>
        <taxon>Lophotrochozoa</taxon>
        <taxon>Mollusca</taxon>
        <taxon>Gastropoda</taxon>
        <taxon>Patellogastropoda</taxon>
        <taxon>Patelloidea</taxon>
        <taxon>Patellidae</taxon>
        <taxon>Patella</taxon>
    </lineage>
</organism>
<dbReference type="AlphaFoldDB" id="A0AAN8JNY6"/>
<dbReference type="PANTHER" id="PTHR44665">
    <property type="entry name" value="DNAJ HOMOLOG SUBFAMILY C MEMBER 14"/>
    <property type="match status" value="1"/>
</dbReference>
<dbReference type="InterPro" id="IPR032843">
    <property type="entry name" value="Jiv"/>
</dbReference>
<feature type="compositionally biased region" description="Basic and acidic residues" evidence="1">
    <location>
        <begin position="407"/>
        <end position="418"/>
    </location>
</feature>
<dbReference type="Pfam" id="PF00226">
    <property type="entry name" value="DnaJ"/>
    <property type="match status" value="1"/>
</dbReference>
<evidence type="ECO:0000313" key="5">
    <source>
        <dbReference type="Proteomes" id="UP001347796"/>
    </source>
</evidence>
<dbReference type="Gene3D" id="1.10.287.110">
    <property type="entry name" value="DnaJ domain"/>
    <property type="match status" value="1"/>
</dbReference>
<dbReference type="Proteomes" id="UP001347796">
    <property type="component" value="Unassembled WGS sequence"/>
</dbReference>
<feature type="domain" description="J" evidence="3">
    <location>
        <begin position="582"/>
        <end position="646"/>
    </location>
</feature>
<dbReference type="CDD" id="cd06257">
    <property type="entry name" value="DnaJ"/>
    <property type="match status" value="1"/>
</dbReference>
<dbReference type="InterPro" id="IPR052317">
    <property type="entry name" value="Viral_replicn-host_int_reg"/>
</dbReference>
<feature type="compositionally biased region" description="Polar residues" evidence="1">
    <location>
        <begin position="38"/>
        <end position="47"/>
    </location>
</feature>
<comment type="caution">
    <text evidence="4">The sequence shown here is derived from an EMBL/GenBank/DDBJ whole genome shotgun (WGS) entry which is preliminary data.</text>
</comment>
<feature type="compositionally biased region" description="Basic and acidic residues" evidence="1">
    <location>
        <begin position="449"/>
        <end position="462"/>
    </location>
</feature>
<reference evidence="4 5" key="1">
    <citation type="submission" date="2024-01" db="EMBL/GenBank/DDBJ databases">
        <title>The genome of the rayed Mediterranean limpet Patella caerulea (Linnaeus, 1758).</title>
        <authorList>
            <person name="Anh-Thu Weber A."/>
            <person name="Halstead-Nussloch G."/>
        </authorList>
    </citation>
    <scope>NUCLEOTIDE SEQUENCE [LARGE SCALE GENOMIC DNA]</scope>
    <source>
        <strain evidence="4">AATW-2023a</strain>
        <tissue evidence="4">Whole specimen</tissue>
    </source>
</reference>
<keyword evidence="2" id="KW-0812">Transmembrane</keyword>
<keyword evidence="2" id="KW-1133">Transmembrane helix</keyword>
<feature type="compositionally biased region" description="Polar residues" evidence="1">
    <location>
        <begin position="385"/>
        <end position="400"/>
    </location>
</feature>
<evidence type="ECO:0000313" key="4">
    <source>
        <dbReference type="EMBL" id="KAK6178775.1"/>
    </source>
</evidence>
<feature type="transmembrane region" description="Helical" evidence="2">
    <location>
        <begin position="495"/>
        <end position="519"/>
    </location>
</feature>
<protein>
    <recommendedName>
        <fullName evidence="3">J domain-containing protein</fullName>
    </recommendedName>
</protein>
<feature type="region of interest" description="Disordered" evidence="1">
    <location>
        <begin position="796"/>
        <end position="837"/>
    </location>
</feature>
<feature type="compositionally biased region" description="Low complexity" evidence="1">
    <location>
        <begin position="207"/>
        <end position="219"/>
    </location>
</feature>
<feature type="compositionally biased region" description="Basic and acidic residues" evidence="1">
    <location>
        <begin position="320"/>
        <end position="359"/>
    </location>
</feature>
<dbReference type="Pfam" id="PF14901">
    <property type="entry name" value="Jiv90"/>
    <property type="match status" value="1"/>
</dbReference>
<feature type="region of interest" description="Disordered" evidence="1">
    <location>
        <begin position="1"/>
        <end position="47"/>
    </location>
</feature>
<evidence type="ECO:0000259" key="3">
    <source>
        <dbReference type="PROSITE" id="PS50076"/>
    </source>
</evidence>
<dbReference type="SUPFAM" id="SSF46565">
    <property type="entry name" value="Chaperone J-domain"/>
    <property type="match status" value="1"/>
</dbReference>
<dbReference type="SMART" id="SM00271">
    <property type="entry name" value="DnaJ"/>
    <property type="match status" value="1"/>
</dbReference>